<comment type="pathway">
    <text evidence="4">Metabolic intermediate biosynthesis; chorismate biosynthesis; chorismate from D-erythrose 4-phosphate and phosphoenolpyruvate: step 3/7.</text>
</comment>
<keyword evidence="3 4" id="KW-0704">Schiff base</keyword>
<feature type="binding site" evidence="4">
    <location>
        <position position="195"/>
    </location>
    <ligand>
        <name>3-dehydroquinate</name>
        <dbReference type="ChEBI" id="CHEBI:32364"/>
    </ligand>
</feature>
<evidence type="ECO:0000313" key="5">
    <source>
        <dbReference type="EMBL" id="RXE55244.1"/>
    </source>
</evidence>
<feature type="binding site" evidence="4">
    <location>
        <position position="172"/>
    </location>
    <ligand>
        <name>3-dehydroquinate</name>
        <dbReference type="ChEBI" id="CHEBI:32364"/>
    </ligand>
</feature>
<evidence type="ECO:0000256" key="4">
    <source>
        <dbReference type="HAMAP-Rule" id="MF_00214"/>
    </source>
</evidence>
<dbReference type="OrthoDB" id="34329at2157"/>
<dbReference type="Gene3D" id="3.20.20.70">
    <property type="entry name" value="Aldolase class I"/>
    <property type="match status" value="1"/>
</dbReference>
<dbReference type="GO" id="GO:0009073">
    <property type="term" value="P:aromatic amino acid family biosynthetic process"/>
    <property type="evidence" value="ECO:0007669"/>
    <property type="project" value="UniProtKB-KW"/>
</dbReference>
<organism evidence="5 6">
    <name type="scientific">Methanoculleus taiwanensis</name>
    <dbReference type="NCBI Taxonomy" id="1550565"/>
    <lineage>
        <taxon>Archaea</taxon>
        <taxon>Methanobacteriati</taxon>
        <taxon>Methanobacteriota</taxon>
        <taxon>Stenosarchaea group</taxon>
        <taxon>Methanomicrobia</taxon>
        <taxon>Methanomicrobiales</taxon>
        <taxon>Methanomicrobiaceae</taxon>
        <taxon>Methanoculleus</taxon>
    </lineage>
</organism>
<sequence length="209" mass="23223">MKIVASINDPDMLDLAVSAGANFIELRLDLIEDDLVSTIELIRARTVIPIIATLRSRDEGGRFTGDADAWFEIVDPLIRHVDIVDVEVRYREHAPAIKTHGVQIIASHHRPEMPDRLELDAIESDLRAFGDIPKIAVGPQSQADVLALLAFTAEAQKPICVSIVGDKYRYTRALLPLFGSEFAYCHAGTPTAKGQYHVEELKQLLEMLQ</sequence>
<keyword evidence="6" id="KW-1185">Reference proteome</keyword>
<dbReference type="GO" id="GO:0008652">
    <property type="term" value="P:amino acid biosynthetic process"/>
    <property type="evidence" value="ECO:0007669"/>
    <property type="project" value="UniProtKB-KW"/>
</dbReference>
<dbReference type="PANTHER" id="PTHR43699">
    <property type="entry name" value="3-DEHYDROQUINATE DEHYDRATASE"/>
    <property type="match status" value="1"/>
</dbReference>
<dbReference type="GO" id="GO:0046279">
    <property type="term" value="P:3,4-dihydroxybenzoate biosynthetic process"/>
    <property type="evidence" value="ECO:0007669"/>
    <property type="project" value="UniProtKB-ARBA"/>
</dbReference>
<dbReference type="AlphaFoldDB" id="A0A498GYM8"/>
<comment type="caution">
    <text evidence="5">The sequence shown here is derived from an EMBL/GenBank/DDBJ whole genome shotgun (WGS) entry which is preliminary data.</text>
</comment>
<dbReference type="Pfam" id="PF01487">
    <property type="entry name" value="DHquinase_I"/>
    <property type="match status" value="1"/>
</dbReference>
<comment type="similarity">
    <text evidence="4">Belongs to the type-I 3-dehydroquinase family.</text>
</comment>
<comment type="catalytic activity">
    <reaction evidence="1 4">
        <text>3-dehydroquinate = 3-dehydroshikimate + H2O</text>
        <dbReference type="Rhea" id="RHEA:21096"/>
        <dbReference type="ChEBI" id="CHEBI:15377"/>
        <dbReference type="ChEBI" id="CHEBI:16630"/>
        <dbReference type="ChEBI" id="CHEBI:32364"/>
        <dbReference type="EC" id="4.2.1.10"/>
    </reaction>
</comment>
<dbReference type="RefSeq" id="WP_128694393.1">
    <property type="nucleotide sequence ID" value="NZ_LHQS01000003.1"/>
</dbReference>
<evidence type="ECO:0000313" key="6">
    <source>
        <dbReference type="Proteomes" id="UP000290932"/>
    </source>
</evidence>
<evidence type="ECO:0000256" key="3">
    <source>
        <dbReference type="ARBA" id="ARBA00023270"/>
    </source>
</evidence>
<dbReference type="SUPFAM" id="SSF51569">
    <property type="entry name" value="Aldolase"/>
    <property type="match status" value="1"/>
</dbReference>
<proteinExistence type="inferred from homology"/>
<feature type="binding site" evidence="4">
    <location>
        <position position="55"/>
    </location>
    <ligand>
        <name>3-dehydroquinate</name>
        <dbReference type="ChEBI" id="CHEBI:32364"/>
    </ligand>
</feature>
<dbReference type="HAMAP" id="MF_00214">
    <property type="entry name" value="AroD"/>
    <property type="match status" value="1"/>
</dbReference>
<keyword evidence="2 4" id="KW-0456">Lyase</keyword>
<protein>
    <recommendedName>
        <fullName evidence="4">3-dehydroquinate dehydratase</fullName>
        <shortName evidence="4">3-dehydroquinase</shortName>
        <ecNumber evidence="4">4.2.1.10</ecNumber>
    </recommendedName>
    <alternativeName>
        <fullName evidence="4">Type I DHQase</fullName>
    </alternativeName>
    <alternativeName>
        <fullName evidence="4">Type I dehydroquinase</fullName>
        <shortName evidence="4">DHQ1</shortName>
    </alternativeName>
</protein>
<dbReference type="GO" id="GO:0009423">
    <property type="term" value="P:chorismate biosynthetic process"/>
    <property type="evidence" value="ECO:0007669"/>
    <property type="project" value="UniProtKB-UniRule"/>
</dbReference>
<feature type="binding site" evidence="4">
    <location>
        <begin position="25"/>
        <end position="27"/>
    </location>
    <ligand>
        <name>3-dehydroquinate</name>
        <dbReference type="ChEBI" id="CHEBI:32364"/>
    </ligand>
</feature>
<dbReference type="Proteomes" id="UP000290932">
    <property type="component" value="Unassembled WGS sequence"/>
</dbReference>
<dbReference type="EMBL" id="LHQS01000003">
    <property type="protein sequence ID" value="RXE55244.1"/>
    <property type="molecule type" value="Genomic_DNA"/>
</dbReference>
<dbReference type="InterPro" id="IPR001381">
    <property type="entry name" value="DHquinase_I"/>
</dbReference>
<keyword evidence="4" id="KW-0028">Amino-acid biosynthesis</keyword>
<feature type="binding site" evidence="4">
    <location>
        <position position="191"/>
    </location>
    <ligand>
        <name>3-dehydroquinate</name>
        <dbReference type="ChEBI" id="CHEBI:32364"/>
    </ligand>
</feature>
<feature type="binding site" evidence="4">
    <location>
        <position position="6"/>
    </location>
    <ligand>
        <name>3-dehydroquinate</name>
        <dbReference type="ChEBI" id="CHEBI:32364"/>
    </ligand>
</feature>
<name>A0A498GYM8_9EURY</name>
<reference evidence="5 6" key="1">
    <citation type="journal article" date="2015" name="Int. J. Syst. Evol. Microbiol.">
        <title>Methanoculleus taiwanensis sp. nov., a methanogen isolated from deep marine sediment at the deformation front area near Taiwan.</title>
        <authorList>
            <person name="Weng C.Y."/>
            <person name="Chen S.C."/>
            <person name="Lai M.C."/>
            <person name="Wu S.Y."/>
            <person name="Lin S."/>
            <person name="Yang T.F."/>
            <person name="Chen P.C."/>
        </authorList>
    </citation>
    <scope>NUCLEOTIDE SEQUENCE [LARGE SCALE GENOMIC DNA]</scope>
    <source>
        <strain evidence="5 6">CYW4</strain>
    </source>
</reference>
<feature type="active site" description="Schiff-base intermediate with substrate" evidence="4">
    <location>
        <position position="134"/>
    </location>
</feature>
<dbReference type="PANTHER" id="PTHR43699:SF1">
    <property type="entry name" value="3-DEHYDROQUINATE DEHYDRATASE"/>
    <property type="match status" value="1"/>
</dbReference>
<dbReference type="EC" id="4.2.1.10" evidence="4"/>
<accession>A0A498GYM8</accession>
<dbReference type="GO" id="GO:0003855">
    <property type="term" value="F:3-dehydroquinate dehydratase activity"/>
    <property type="evidence" value="ECO:0007669"/>
    <property type="project" value="UniProtKB-UniRule"/>
</dbReference>
<comment type="function">
    <text evidence="4">Involved in the third step of the chorismate pathway, which leads to the biosynthesis of aromatic amino acids. Catalyzes the cis-dehydration of 3-dehydroquinate (DHQ) and introduces the first double bond of the aromatic ring to yield 3-dehydroshikimate.</text>
</comment>
<evidence type="ECO:0000256" key="1">
    <source>
        <dbReference type="ARBA" id="ARBA00001864"/>
    </source>
</evidence>
<feature type="active site" description="Proton donor/acceptor" evidence="4">
    <location>
        <position position="109"/>
    </location>
</feature>
<evidence type="ECO:0000256" key="2">
    <source>
        <dbReference type="ARBA" id="ARBA00023239"/>
    </source>
</evidence>
<gene>
    <name evidence="4" type="primary">aroD</name>
    <name evidence="5" type="ORF">ABH15_10650</name>
</gene>
<dbReference type="InterPro" id="IPR013785">
    <property type="entry name" value="Aldolase_TIM"/>
</dbReference>
<dbReference type="InterPro" id="IPR050146">
    <property type="entry name" value="Type-I_3-dehydroquinase"/>
</dbReference>
<keyword evidence="4" id="KW-0057">Aromatic amino acid biosynthesis</keyword>
<dbReference type="CDD" id="cd00502">
    <property type="entry name" value="DHQase_I"/>
    <property type="match status" value="1"/>
</dbReference>
<comment type="subunit">
    <text evidence="4">Homodimer.</text>
</comment>
<dbReference type="UniPathway" id="UPA00053">
    <property type="reaction ID" value="UER00086"/>
</dbReference>